<gene>
    <name evidence="13" type="ORF">FHW18_001662</name>
</gene>
<evidence type="ECO:0000313" key="14">
    <source>
        <dbReference type="Proteomes" id="UP000542125"/>
    </source>
</evidence>
<evidence type="ECO:0000259" key="11">
    <source>
        <dbReference type="Pfam" id="PF25944"/>
    </source>
</evidence>
<accession>A0A7Y9IST2</accession>
<evidence type="ECO:0000256" key="5">
    <source>
        <dbReference type="ARBA" id="ARBA00022519"/>
    </source>
</evidence>
<evidence type="ECO:0000256" key="6">
    <source>
        <dbReference type="ARBA" id="ARBA00023136"/>
    </source>
</evidence>
<evidence type="ECO:0000256" key="2">
    <source>
        <dbReference type="ARBA" id="ARBA00009477"/>
    </source>
</evidence>
<name>A0A7Y9IST2_9BURK</name>
<evidence type="ECO:0000256" key="7">
    <source>
        <dbReference type="SAM" id="Coils"/>
    </source>
</evidence>
<keyword evidence="8" id="KW-0732">Signal</keyword>
<keyword evidence="4" id="KW-1003">Cell membrane</keyword>
<dbReference type="InterPro" id="IPR058627">
    <property type="entry name" value="MdtA-like_C"/>
</dbReference>
<sequence length="398" mass="41983">MSQSPFRRHALWWATGALLSAGGAVAVAALVTLPAPAAVAAEGAPGPQGQNPPVRVTTVQARQQDVPVYLAGNGLVTPNATVAVKSRIDGQLVKIGFVEGQEVKEGQVLAELDSRTLEAQLAQVKATKARDQAQLANAKRDLQRYTQLAQQDAATQQQVDNSTALVEQLSAAVQADDAAIQLATVQLSFTRITAPISGRIGARLVDVGNIVRATDTTGLVVINRIDPISVVFTLPEEAVQEINRAQRGTRQALPVHAFARNGGDKELSTGSLILVNNQIDTATGTVQLKGSFPNASHVLWPGQYVNVRLTLGARQQAITIPSPAVQRGQDGTYVWAVDEGNKATRQAIHVAQMQEGMAVVDQGLQAGQRVVVDGQYKLRPGSTVIEPPANAGNRGAAK</sequence>
<dbReference type="AlphaFoldDB" id="A0A7Y9IST2"/>
<keyword evidence="6" id="KW-0472">Membrane</keyword>
<dbReference type="NCBIfam" id="TIGR01730">
    <property type="entry name" value="RND_mfp"/>
    <property type="match status" value="1"/>
</dbReference>
<protein>
    <submittedName>
        <fullName evidence="13">Multidrug efflux system membrane fusion protein</fullName>
    </submittedName>
</protein>
<dbReference type="InterPro" id="IPR006143">
    <property type="entry name" value="RND_pump_MFP"/>
</dbReference>
<dbReference type="InterPro" id="IPR006311">
    <property type="entry name" value="TAT_signal"/>
</dbReference>
<dbReference type="Pfam" id="PF25944">
    <property type="entry name" value="Beta-barrel_RND"/>
    <property type="match status" value="1"/>
</dbReference>
<dbReference type="PROSITE" id="PS51318">
    <property type="entry name" value="TAT"/>
    <property type="match status" value="1"/>
</dbReference>
<dbReference type="InterPro" id="IPR058625">
    <property type="entry name" value="MdtA-like_BSH"/>
</dbReference>
<feature type="domain" description="Multidrug resistance protein MdtA-like barrel-sandwich hybrid" evidence="10">
    <location>
        <begin position="81"/>
        <end position="222"/>
    </location>
</feature>
<dbReference type="SUPFAM" id="SSF111369">
    <property type="entry name" value="HlyD-like secretion proteins"/>
    <property type="match status" value="1"/>
</dbReference>
<keyword evidence="14" id="KW-1185">Reference proteome</keyword>
<feature type="chain" id="PRO_5030671042" evidence="8">
    <location>
        <begin position="41"/>
        <end position="398"/>
    </location>
</feature>
<dbReference type="Pfam" id="PF25967">
    <property type="entry name" value="RND-MFP_C"/>
    <property type="match status" value="1"/>
</dbReference>
<dbReference type="Proteomes" id="UP000542125">
    <property type="component" value="Unassembled WGS sequence"/>
</dbReference>
<dbReference type="Pfam" id="PF25917">
    <property type="entry name" value="BSH_RND"/>
    <property type="match status" value="1"/>
</dbReference>
<dbReference type="InterPro" id="IPR058624">
    <property type="entry name" value="MdtA-like_HH"/>
</dbReference>
<dbReference type="Gene3D" id="2.40.30.170">
    <property type="match status" value="1"/>
</dbReference>
<dbReference type="Gene3D" id="1.10.287.470">
    <property type="entry name" value="Helix hairpin bin"/>
    <property type="match status" value="1"/>
</dbReference>
<evidence type="ECO:0000259" key="12">
    <source>
        <dbReference type="Pfam" id="PF25967"/>
    </source>
</evidence>
<evidence type="ECO:0000313" key="13">
    <source>
        <dbReference type="EMBL" id="NYE82391.1"/>
    </source>
</evidence>
<evidence type="ECO:0000256" key="4">
    <source>
        <dbReference type="ARBA" id="ARBA00022475"/>
    </source>
</evidence>
<feature type="signal peptide" evidence="8">
    <location>
        <begin position="1"/>
        <end position="40"/>
    </location>
</feature>
<evidence type="ECO:0000256" key="3">
    <source>
        <dbReference type="ARBA" id="ARBA00022448"/>
    </source>
</evidence>
<evidence type="ECO:0000259" key="9">
    <source>
        <dbReference type="Pfam" id="PF25876"/>
    </source>
</evidence>
<dbReference type="GO" id="GO:1990281">
    <property type="term" value="C:efflux pump complex"/>
    <property type="evidence" value="ECO:0007669"/>
    <property type="project" value="TreeGrafter"/>
</dbReference>
<dbReference type="Gene3D" id="2.40.420.20">
    <property type="match status" value="1"/>
</dbReference>
<comment type="subcellular location">
    <subcellularLocation>
        <location evidence="1">Cell membrane</location>
    </subcellularLocation>
</comment>
<evidence type="ECO:0000259" key="10">
    <source>
        <dbReference type="Pfam" id="PF25917"/>
    </source>
</evidence>
<dbReference type="GO" id="GO:0015562">
    <property type="term" value="F:efflux transmembrane transporter activity"/>
    <property type="evidence" value="ECO:0007669"/>
    <property type="project" value="TreeGrafter"/>
</dbReference>
<reference evidence="13 14" key="1">
    <citation type="submission" date="2020-07" db="EMBL/GenBank/DDBJ databases">
        <title>Genomic Encyclopedia of Type Strains, Phase IV (KMG-V): Genome sequencing to study the core and pangenomes of soil and plant-associated prokaryotes.</title>
        <authorList>
            <person name="Whitman W."/>
        </authorList>
    </citation>
    <scope>NUCLEOTIDE SEQUENCE [LARGE SCALE GENOMIC DNA]</scope>
    <source>
        <strain evidence="13 14">SAS40</strain>
    </source>
</reference>
<dbReference type="EMBL" id="JACBYR010000001">
    <property type="protein sequence ID" value="NYE82391.1"/>
    <property type="molecule type" value="Genomic_DNA"/>
</dbReference>
<proteinExistence type="inferred from homology"/>
<organism evidence="13 14">
    <name type="scientific">Pigmentiphaga litoralis</name>
    <dbReference type="NCBI Taxonomy" id="516702"/>
    <lineage>
        <taxon>Bacteria</taxon>
        <taxon>Pseudomonadati</taxon>
        <taxon>Pseudomonadota</taxon>
        <taxon>Betaproteobacteria</taxon>
        <taxon>Burkholderiales</taxon>
        <taxon>Alcaligenaceae</taxon>
        <taxon>Pigmentiphaga</taxon>
    </lineage>
</organism>
<dbReference type="RefSeq" id="WP_179585246.1">
    <property type="nucleotide sequence ID" value="NZ_JACBYR010000001.1"/>
</dbReference>
<comment type="caution">
    <text evidence="13">The sequence shown here is derived from an EMBL/GenBank/DDBJ whole genome shotgun (WGS) entry which is preliminary data.</text>
</comment>
<keyword evidence="3" id="KW-0813">Transport</keyword>
<feature type="coiled-coil region" evidence="7">
    <location>
        <begin position="121"/>
        <end position="148"/>
    </location>
</feature>
<keyword evidence="5" id="KW-0997">Cell inner membrane</keyword>
<feature type="domain" description="Multidrug resistance protein MdtA-like C-terminal permuted SH3" evidence="12">
    <location>
        <begin position="316"/>
        <end position="374"/>
    </location>
</feature>
<dbReference type="GO" id="GO:0030313">
    <property type="term" value="C:cell envelope"/>
    <property type="evidence" value="ECO:0007669"/>
    <property type="project" value="UniProtKB-SubCell"/>
</dbReference>
<dbReference type="FunFam" id="2.40.420.20:FF:000001">
    <property type="entry name" value="Efflux RND transporter periplasmic adaptor subunit"/>
    <property type="match status" value="1"/>
</dbReference>
<dbReference type="Gene3D" id="2.40.50.100">
    <property type="match status" value="1"/>
</dbReference>
<comment type="similarity">
    <text evidence="2">Belongs to the membrane fusion protein (MFP) (TC 8.A.1) family.</text>
</comment>
<dbReference type="PANTHER" id="PTHR30469">
    <property type="entry name" value="MULTIDRUG RESISTANCE PROTEIN MDTA"/>
    <property type="match status" value="1"/>
</dbReference>
<evidence type="ECO:0000256" key="1">
    <source>
        <dbReference type="ARBA" id="ARBA00004236"/>
    </source>
</evidence>
<dbReference type="Pfam" id="PF25876">
    <property type="entry name" value="HH_MFP_RND"/>
    <property type="match status" value="1"/>
</dbReference>
<feature type="domain" description="Multidrug resistance protein MdtA-like alpha-helical hairpin" evidence="9">
    <location>
        <begin position="120"/>
        <end position="190"/>
    </location>
</feature>
<dbReference type="PANTHER" id="PTHR30469:SF12">
    <property type="entry name" value="MULTIDRUG RESISTANCE PROTEIN MDTA"/>
    <property type="match status" value="1"/>
</dbReference>
<evidence type="ECO:0000256" key="8">
    <source>
        <dbReference type="SAM" id="SignalP"/>
    </source>
</evidence>
<feature type="domain" description="Multidrug resistance protein MdtA-like beta-barrel" evidence="11">
    <location>
        <begin position="227"/>
        <end position="312"/>
    </location>
</feature>
<keyword evidence="7" id="KW-0175">Coiled coil</keyword>
<dbReference type="InterPro" id="IPR058626">
    <property type="entry name" value="MdtA-like_b-barrel"/>
</dbReference>